<reference evidence="1 2" key="1">
    <citation type="submission" date="2014-04" db="EMBL/GenBank/DDBJ databases">
        <authorList>
            <consortium name="DOE Joint Genome Institute"/>
            <person name="Kuo A."/>
            <person name="Tarkka M."/>
            <person name="Buscot F."/>
            <person name="Kohler A."/>
            <person name="Nagy L.G."/>
            <person name="Floudas D."/>
            <person name="Copeland A."/>
            <person name="Barry K.W."/>
            <person name="Cichocki N."/>
            <person name="Veneault-Fourrey C."/>
            <person name="LaButti K."/>
            <person name="Lindquist E.A."/>
            <person name="Lipzen A."/>
            <person name="Lundell T."/>
            <person name="Morin E."/>
            <person name="Murat C."/>
            <person name="Sun H."/>
            <person name="Tunlid A."/>
            <person name="Henrissat B."/>
            <person name="Grigoriev I.V."/>
            <person name="Hibbett D.S."/>
            <person name="Martin F."/>
            <person name="Nordberg H.P."/>
            <person name="Cantor M.N."/>
            <person name="Hua S.X."/>
        </authorList>
    </citation>
    <scope>NUCLEOTIDE SEQUENCE [LARGE SCALE GENOMIC DNA]</scope>
    <source>
        <strain evidence="1 2">F 1598</strain>
    </source>
</reference>
<keyword evidence="2" id="KW-1185">Reference proteome</keyword>
<dbReference type="EMBL" id="KN833006">
    <property type="protein sequence ID" value="KIM79968.1"/>
    <property type="molecule type" value="Genomic_DNA"/>
</dbReference>
<evidence type="ECO:0000313" key="1">
    <source>
        <dbReference type="EMBL" id="KIM79968.1"/>
    </source>
</evidence>
<dbReference type="InParanoid" id="A0A0C3B176"/>
<name>A0A0C3B176_PILCF</name>
<sequence length="143" mass="16413">MITIGRYPLEDVSDQFFLTFPSTKVSYIIHSKSLDPIFIWIISTYALFTPNQARCAVHDVTTHPRPMRRLPGPSRNITSSKVVGYCLFNRMRSRIGYCTTIFQHLFEFASRTQIEVEKMPTCSFFVKPLTFSTAICHGIHGTE</sequence>
<organism evidence="1 2">
    <name type="scientific">Piloderma croceum (strain F 1598)</name>
    <dbReference type="NCBI Taxonomy" id="765440"/>
    <lineage>
        <taxon>Eukaryota</taxon>
        <taxon>Fungi</taxon>
        <taxon>Dikarya</taxon>
        <taxon>Basidiomycota</taxon>
        <taxon>Agaricomycotina</taxon>
        <taxon>Agaricomycetes</taxon>
        <taxon>Agaricomycetidae</taxon>
        <taxon>Atheliales</taxon>
        <taxon>Atheliaceae</taxon>
        <taxon>Piloderma</taxon>
    </lineage>
</organism>
<evidence type="ECO:0000313" key="2">
    <source>
        <dbReference type="Proteomes" id="UP000054166"/>
    </source>
</evidence>
<dbReference type="HOGENOM" id="CLU_1806935_0_0_1"/>
<gene>
    <name evidence="1" type="ORF">PILCRDRAFT_541592</name>
</gene>
<accession>A0A0C3B176</accession>
<protein>
    <submittedName>
        <fullName evidence="1">Uncharacterized protein</fullName>
    </submittedName>
</protein>
<dbReference type="AlphaFoldDB" id="A0A0C3B176"/>
<reference evidence="2" key="2">
    <citation type="submission" date="2015-01" db="EMBL/GenBank/DDBJ databases">
        <title>Evolutionary Origins and Diversification of the Mycorrhizal Mutualists.</title>
        <authorList>
            <consortium name="DOE Joint Genome Institute"/>
            <consortium name="Mycorrhizal Genomics Consortium"/>
            <person name="Kohler A."/>
            <person name="Kuo A."/>
            <person name="Nagy L.G."/>
            <person name="Floudas D."/>
            <person name="Copeland A."/>
            <person name="Barry K.W."/>
            <person name="Cichocki N."/>
            <person name="Veneault-Fourrey C."/>
            <person name="LaButti K."/>
            <person name="Lindquist E.A."/>
            <person name="Lipzen A."/>
            <person name="Lundell T."/>
            <person name="Morin E."/>
            <person name="Murat C."/>
            <person name="Riley R."/>
            <person name="Ohm R."/>
            <person name="Sun H."/>
            <person name="Tunlid A."/>
            <person name="Henrissat B."/>
            <person name="Grigoriev I.V."/>
            <person name="Hibbett D.S."/>
            <person name="Martin F."/>
        </authorList>
    </citation>
    <scope>NUCLEOTIDE SEQUENCE [LARGE SCALE GENOMIC DNA]</scope>
    <source>
        <strain evidence="2">F 1598</strain>
    </source>
</reference>
<proteinExistence type="predicted"/>
<dbReference type="Proteomes" id="UP000054166">
    <property type="component" value="Unassembled WGS sequence"/>
</dbReference>